<evidence type="ECO:0000256" key="11">
    <source>
        <dbReference type="ARBA" id="ARBA00023012"/>
    </source>
</evidence>
<dbReference type="Pfam" id="PF07730">
    <property type="entry name" value="HisKA_3"/>
    <property type="match status" value="1"/>
</dbReference>
<dbReference type="Pfam" id="PF00672">
    <property type="entry name" value="HAMP"/>
    <property type="match status" value="1"/>
</dbReference>
<evidence type="ECO:0000259" key="13">
    <source>
        <dbReference type="PROSITE" id="PS50109"/>
    </source>
</evidence>
<dbReference type="Gene3D" id="1.20.5.1930">
    <property type="match status" value="1"/>
</dbReference>
<evidence type="ECO:0000256" key="3">
    <source>
        <dbReference type="ARBA" id="ARBA00012438"/>
    </source>
</evidence>
<dbReference type="CDD" id="cd16917">
    <property type="entry name" value="HATPase_UhpB-NarQ-NarX-like"/>
    <property type="match status" value="1"/>
</dbReference>
<keyword evidence="10 12" id="KW-1133">Transmembrane helix</keyword>
<sequence>MNRTKGGLISRMVLATGALLLMVGCAFGALLFSINDFRMTARVTHHAQQVFAAVDDVQRIAVEAQTRQLKYLVTGDTSYAAGWQAAVADMPRMTDRLEQTATLPQERGPAQRVIQMARSYVDDYSVPVMNAAREGNATARDVATMQEGDRRIAELHQETQALTVTERQIVVARDVHADRMAERAAFAVVGGLAGSALVIAVVGWYQTRIMVQPIRRAAVMADQLAGGDLGTRLPETGAAEIGRLERSFNVMAASLERSHLELAELAATQTALRRVATLVATGAPPADVMAAVAAELGRLIATESVRILRFEPDGTGTVVASWEGADLDLPVGAQVPLEGCNIAAMVQRTGRTARIDNFAEATGALAGHLQQRGIRAAVGAPIHVEGRLWGVVASGTTRDEPTSGDAEARLTECVDLIVAAIANAQARGDLLASRARFVLAADQARRRIERDLHDGVQQRLISLGLDVRQAQDSLPSGLPQVREQLSAVAAGLAGTVDEVRELSRGVHPAILTDSGLRPALFALARRCGVAVQLDVRLDARLPESVEVAAYYVVAEALTNAAKHAQATVVSVHVAIRDDHLDLSIVDDGVGGAELDHGTGLIGLTDRVEALGGELTLDSPPGRGTRLDVRLPLAATTP</sequence>
<dbReference type="PANTHER" id="PTHR24421">
    <property type="entry name" value="NITRATE/NITRITE SENSOR PROTEIN NARX-RELATED"/>
    <property type="match status" value="1"/>
</dbReference>
<dbReference type="CDD" id="cd06225">
    <property type="entry name" value="HAMP"/>
    <property type="match status" value="1"/>
</dbReference>
<keyword evidence="12" id="KW-0472">Membrane</keyword>
<dbReference type="EC" id="2.7.13.3" evidence="3"/>
<comment type="caution">
    <text evidence="15">The sequence shown here is derived from an EMBL/GenBank/DDBJ whole genome shotgun (WGS) entry which is preliminary data.</text>
</comment>
<gene>
    <name evidence="15" type="ORF">GCM10022255_054580</name>
</gene>
<evidence type="ECO:0000256" key="12">
    <source>
        <dbReference type="SAM" id="Phobius"/>
    </source>
</evidence>
<reference evidence="16" key="1">
    <citation type="journal article" date="2019" name="Int. J. Syst. Evol. Microbiol.">
        <title>The Global Catalogue of Microorganisms (GCM) 10K type strain sequencing project: providing services to taxonomists for standard genome sequencing and annotation.</title>
        <authorList>
            <consortium name="The Broad Institute Genomics Platform"/>
            <consortium name="The Broad Institute Genome Sequencing Center for Infectious Disease"/>
            <person name="Wu L."/>
            <person name="Ma J."/>
        </authorList>
    </citation>
    <scope>NUCLEOTIDE SEQUENCE [LARGE SCALE GENOMIC DNA]</scope>
    <source>
        <strain evidence="16">JCM 17441</strain>
    </source>
</reference>
<keyword evidence="6 12" id="KW-0812">Transmembrane</keyword>
<dbReference type="SMART" id="SM00065">
    <property type="entry name" value="GAF"/>
    <property type="match status" value="1"/>
</dbReference>
<keyword evidence="7" id="KW-0547">Nucleotide-binding</keyword>
<evidence type="ECO:0000256" key="9">
    <source>
        <dbReference type="ARBA" id="ARBA00022840"/>
    </source>
</evidence>
<dbReference type="InterPro" id="IPR050482">
    <property type="entry name" value="Sensor_HK_TwoCompSys"/>
</dbReference>
<feature type="domain" description="HAMP" evidence="14">
    <location>
        <begin position="208"/>
        <end position="260"/>
    </location>
</feature>
<name>A0ABP8DDP9_9ACTN</name>
<feature type="transmembrane region" description="Helical" evidence="12">
    <location>
        <begin position="12"/>
        <end position="32"/>
    </location>
</feature>
<dbReference type="Pfam" id="PF05227">
    <property type="entry name" value="CHASE3"/>
    <property type="match status" value="1"/>
</dbReference>
<dbReference type="InterPro" id="IPR011712">
    <property type="entry name" value="Sig_transdc_His_kin_sub3_dim/P"/>
</dbReference>
<dbReference type="SMART" id="SM00387">
    <property type="entry name" value="HATPase_c"/>
    <property type="match status" value="1"/>
</dbReference>
<dbReference type="RefSeq" id="WP_345130558.1">
    <property type="nucleotide sequence ID" value="NZ_BAABAT010000016.1"/>
</dbReference>
<dbReference type="InterPro" id="IPR003594">
    <property type="entry name" value="HATPase_dom"/>
</dbReference>
<comment type="catalytic activity">
    <reaction evidence="1">
        <text>ATP + protein L-histidine = ADP + protein N-phospho-L-histidine.</text>
        <dbReference type="EC" id="2.7.13.3"/>
    </reaction>
</comment>
<dbReference type="SUPFAM" id="SSF158472">
    <property type="entry name" value="HAMP domain-like"/>
    <property type="match status" value="1"/>
</dbReference>
<dbReference type="Proteomes" id="UP001500620">
    <property type="component" value="Unassembled WGS sequence"/>
</dbReference>
<keyword evidence="8" id="KW-0418">Kinase</keyword>
<dbReference type="PROSITE" id="PS51257">
    <property type="entry name" value="PROKAR_LIPOPROTEIN"/>
    <property type="match status" value="1"/>
</dbReference>
<feature type="transmembrane region" description="Helical" evidence="12">
    <location>
        <begin position="184"/>
        <end position="205"/>
    </location>
</feature>
<evidence type="ECO:0000256" key="2">
    <source>
        <dbReference type="ARBA" id="ARBA00004370"/>
    </source>
</evidence>
<evidence type="ECO:0000256" key="1">
    <source>
        <dbReference type="ARBA" id="ARBA00000085"/>
    </source>
</evidence>
<accession>A0ABP8DDP9</accession>
<evidence type="ECO:0000256" key="8">
    <source>
        <dbReference type="ARBA" id="ARBA00022777"/>
    </source>
</evidence>
<dbReference type="Gene3D" id="6.10.340.10">
    <property type="match status" value="1"/>
</dbReference>
<keyword evidence="5" id="KW-0808">Transferase</keyword>
<keyword evidence="4" id="KW-0597">Phosphoprotein</keyword>
<dbReference type="InterPro" id="IPR003660">
    <property type="entry name" value="HAMP_dom"/>
</dbReference>
<dbReference type="PANTHER" id="PTHR24421:SF10">
    <property type="entry name" value="NITRATE_NITRITE SENSOR PROTEIN NARQ"/>
    <property type="match status" value="1"/>
</dbReference>
<evidence type="ECO:0000313" key="16">
    <source>
        <dbReference type="Proteomes" id="UP001500620"/>
    </source>
</evidence>
<dbReference type="InterPro" id="IPR003018">
    <property type="entry name" value="GAF"/>
</dbReference>
<dbReference type="PROSITE" id="PS50885">
    <property type="entry name" value="HAMP"/>
    <property type="match status" value="1"/>
</dbReference>
<dbReference type="Gene3D" id="3.30.450.40">
    <property type="match status" value="1"/>
</dbReference>
<dbReference type="Gene3D" id="3.30.565.10">
    <property type="entry name" value="Histidine kinase-like ATPase, C-terminal domain"/>
    <property type="match status" value="1"/>
</dbReference>
<dbReference type="InterPro" id="IPR029016">
    <property type="entry name" value="GAF-like_dom_sf"/>
</dbReference>
<dbReference type="InterPro" id="IPR005467">
    <property type="entry name" value="His_kinase_dom"/>
</dbReference>
<dbReference type="InterPro" id="IPR007891">
    <property type="entry name" value="CHASE3"/>
</dbReference>
<evidence type="ECO:0000256" key="5">
    <source>
        <dbReference type="ARBA" id="ARBA00022679"/>
    </source>
</evidence>
<feature type="domain" description="Histidine kinase" evidence="13">
    <location>
        <begin position="552"/>
        <end position="634"/>
    </location>
</feature>
<proteinExistence type="predicted"/>
<dbReference type="SUPFAM" id="SSF55874">
    <property type="entry name" value="ATPase domain of HSP90 chaperone/DNA topoisomerase II/histidine kinase"/>
    <property type="match status" value="1"/>
</dbReference>
<dbReference type="PROSITE" id="PS50109">
    <property type="entry name" value="HIS_KIN"/>
    <property type="match status" value="1"/>
</dbReference>
<dbReference type="InterPro" id="IPR036890">
    <property type="entry name" value="HATPase_C_sf"/>
</dbReference>
<dbReference type="SMART" id="SM00304">
    <property type="entry name" value="HAMP"/>
    <property type="match status" value="1"/>
</dbReference>
<evidence type="ECO:0000259" key="14">
    <source>
        <dbReference type="PROSITE" id="PS50885"/>
    </source>
</evidence>
<organism evidence="15 16">
    <name type="scientific">Dactylosporangium darangshiense</name>
    <dbReference type="NCBI Taxonomy" id="579108"/>
    <lineage>
        <taxon>Bacteria</taxon>
        <taxon>Bacillati</taxon>
        <taxon>Actinomycetota</taxon>
        <taxon>Actinomycetes</taxon>
        <taxon>Micromonosporales</taxon>
        <taxon>Micromonosporaceae</taxon>
        <taxon>Dactylosporangium</taxon>
    </lineage>
</organism>
<keyword evidence="9" id="KW-0067">ATP-binding</keyword>
<dbReference type="SUPFAM" id="SSF55781">
    <property type="entry name" value="GAF domain-like"/>
    <property type="match status" value="1"/>
</dbReference>
<keyword evidence="16" id="KW-1185">Reference proteome</keyword>
<dbReference type="Pfam" id="PF02518">
    <property type="entry name" value="HATPase_c"/>
    <property type="match status" value="1"/>
</dbReference>
<keyword evidence="11" id="KW-0902">Two-component regulatory system</keyword>
<comment type="subcellular location">
    <subcellularLocation>
        <location evidence="2">Membrane</location>
    </subcellularLocation>
</comment>
<evidence type="ECO:0000256" key="7">
    <source>
        <dbReference type="ARBA" id="ARBA00022741"/>
    </source>
</evidence>
<evidence type="ECO:0000256" key="6">
    <source>
        <dbReference type="ARBA" id="ARBA00022692"/>
    </source>
</evidence>
<protein>
    <recommendedName>
        <fullName evidence="3">histidine kinase</fullName>
        <ecNumber evidence="3">2.7.13.3</ecNumber>
    </recommendedName>
</protein>
<evidence type="ECO:0000256" key="4">
    <source>
        <dbReference type="ARBA" id="ARBA00022553"/>
    </source>
</evidence>
<dbReference type="Pfam" id="PF01590">
    <property type="entry name" value="GAF"/>
    <property type="match status" value="1"/>
</dbReference>
<evidence type="ECO:0000256" key="10">
    <source>
        <dbReference type="ARBA" id="ARBA00022989"/>
    </source>
</evidence>
<evidence type="ECO:0000313" key="15">
    <source>
        <dbReference type="EMBL" id="GAA4253501.1"/>
    </source>
</evidence>
<dbReference type="EMBL" id="BAABAT010000016">
    <property type="protein sequence ID" value="GAA4253501.1"/>
    <property type="molecule type" value="Genomic_DNA"/>
</dbReference>